<proteinExistence type="predicted"/>
<dbReference type="RefSeq" id="WP_044215504.1">
    <property type="nucleotide sequence ID" value="NZ_JBKAGJ010000014.1"/>
</dbReference>
<evidence type="ECO:0000313" key="2">
    <source>
        <dbReference type="Proteomes" id="UP000029736"/>
    </source>
</evidence>
<reference evidence="1 2" key="1">
    <citation type="journal article" date="2014" name="Int. J. Syst. Evol. Microbiol.">
        <title>Phaeodactylibacter xiamenensis gen. nov., sp. nov., a member of the family Saprospiraceae isolated from the marine alga Phaeodactylum tricornutum.</title>
        <authorList>
            <person name="Chen Z.Jr."/>
            <person name="Lei X."/>
            <person name="Lai Q."/>
            <person name="Li Y."/>
            <person name="Zhang B."/>
            <person name="Zhang J."/>
            <person name="Zhang H."/>
            <person name="Yang L."/>
            <person name="Zheng W."/>
            <person name="Tian Y."/>
            <person name="Yu Z."/>
            <person name="Xu H.Jr."/>
            <person name="Zheng T."/>
        </authorList>
    </citation>
    <scope>NUCLEOTIDE SEQUENCE [LARGE SCALE GENOMIC DNA]</scope>
    <source>
        <strain evidence="1 2">KD52</strain>
    </source>
</reference>
<evidence type="ECO:0000313" key="1">
    <source>
        <dbReference type="EMBL" id="KGE89763.1"/>
    </source>
</evidence>
<protein>
    <recommendedName>
        <fullName evidence="3">Outer membrane protein beta-barrel domain-containing protein</fullName>
    </recommendedName>
</protein>
<evidence type="ECO:0008006" key="3">
    <source>
        <dbReference type="Google" id="ProtNLM"/>
    </source>
</evidence>
<gene>
    <name evidence="1" type="ORF">IX84_00080</name>
</gene>
<name>A0A098SDQ0_9BACT</name>
<organism evidence="1 2">
    <name type="scientific">Phaeodactylibacter xiamenensis</name>
    <dbReference type="NCBI Taxonomy" id="1524460"/>
    <lineage>
        <taxon>Bacteria</taxon>
        <taxon>Pseudomonadati</taxon>
        <taxon>Bacteroidota</taxon>
        <taxon>Saprospiria</taxon>
        <taxon>Saprospirales</taxon>
        <taxon>Haliscomenobacteraceae</taxon>
        <taxon>Phaeodactylibacter</taxon>
    </lineage>
</organism>
<keyword evidence="2" id="KW-1185">Reference proteome</keyword>
<dbReference type="EMBL" id="JPOS01000002">
    <property type="protein sequence ID" value="KGE89763.1"/>
    <property type="molecule type" value="Genomic_DNA"/>
</dbReference>
<dbReference type="STRING" id="1524460.IX84_00080"/>
<dbReference type="Proteomes" id="UP000029736">
    <property type="component" value="Unassembled WGS sequence"/>
</dbReference>
<sequence>MSGKSRFFLLALLLFVVDLSAQSWTYGLEGGVGMDEYKDEVFHSRATTEFESSRIPVFSAGGFLRYKKSQHWFFESGLALSRVHRKYRYAFDSDFTYGLARVVENRNSKAYTLTMPLSIGFEYSFLRINFGWRFSRILWRNESKSELSLSYYGEDKVEKGRLYVPGQRTTFSEPFLKCSAAIKPGLEVYGMFFRYRWNYSYEAIFGRWRFAVGALYTLGAFDLGGTATEVKD</sequence>
<comment type="caution">
    <text evidence="1">The sequence shown here is derived from an EMBL/GenBank/DDBJ whole genome shotgun (WGS) entry which is preliminary data.</text>
</comment>
<dbReference type="AlphaFoldDB" id="A0A098SDQ0"/>
<accession>A0A098SDQ0</accession>